<evidence type="ECO:0000256" key="6">
    <source>
        <dbReference type="ARBA" id="ARBA00022917"/>
    </source>
</evidence>
<evidence type="ECO:0000256" key="3">
    <source>
        <dbReference type="ARBA" id="ARBA00011243"/>
    </source>
</evidence>
<dbReference type="SMART" id="SM00653">
    <property type="entry name" value="eIF2B_5"/>
    <property type="match status" value="1"/>
</dbReference>
<evidence type="ECO:0000313" key="12">
    <source>
        <dbReference type="Proteomes" id="UP000054016"/>
    </source>
</evidence>
<comment type="similarity">
    <text evidence="2 9">Belongs to the eIF-2-beta/eIF-5 family.</text>
</comment>
<evidence type="ECO:0000256" key="4">
    <source>
        <dbReference type="ARBA" id="ARBA00022314"/>
    </source>
</evidence>
<evidence type="ECO:0000256" key="5">
    <source>
        <dbReference type="ARBA" id="ARBA00022540"/>
    </source>
</evidence>
<dbReference type="SUPFAM" id="SSF75689">
    <property type="entry name" value="Zinc-binding domain of translation initiation factor 2 beta"/>
    <property type="match status" value="1"/>
</dbReference>
<reference evidence="12" key="1">
    <citation type="submission" date="2015-06" db="EMBL/GenBank/DDBJ databases">
        <title>New insights into the roles of widespread benthic archaea in carbon and nitrogen cycling.</title>
        <authorList>
            <person name="Lazar C.S."/>
            <person name="Baker B.J."/>
            <person name="Seitz K.W."/>
            <person name="Hyde A.S."/>
            <person name="Dick G.J."/>
            <person name="Hinrichs K.-U."/>
            <person name="Teske A.P."/>
        </authorList>
    </citation>
    <scope>NUCLEOTIDE SEQUENCE [LARGE SCALE GENOMIC DNA]</scope>
</reference>
<dbReference type="InterPro" id="IPR045196">
    <property type="entry name" value="IF2/IF5"/>
</dbReference>
<evidence type="ECO:0000256" key="2">
    <source>
        <dbReference type="ARBA" id="ARBA00010397"/>
    </source>
</evidence>
<evidence type="ECO:0000256" key="9">
    <source>
        <dbReference type="HAMAP-Rule" id="MF_00232"/>
    </source>
</evidence>
<comment type="caution">
    <text evidence="11">The sequence shown here is derived from an EMBL/GenBank/DDBJ whole genome shotgun (WGS) entry which is preliminary data.</text>
</comment>
<sequence length="138" mass="16230">MNMKYDYDELLRRACSNIPEVSLKRERLELPRLYITTVGMRTIISNFKEVADVLNRDPQHILKFLTREMATAATFHESRAVFQGKFKWDSFERLLKRYMESFVICPVCKRPDTKIMKEKRLSFLVCNACGAKSSVKQL</sequence>
<evidence type="ECO:0000256" key="8">
    <source>
        <dbReference type="ARBA" id="ARBA00032408"/>
    </source>
</evidence>
<comment type="function">
    <text evidence="1 9">eIF-2 functions in the early steps of protein synthesis by forming a ternary complex with GTP and initiator tRNA.</text>
</comment>
<dbReference type="GO" id="GO:0003743">
    <property type="term" value="F:translation initiation factor activity"/>
    <property type="evidence" value="ECO:0007669"/>
    <property type="project" value="UniProtKB-UniRule"/>
</dbReference>
<evidence type="ECO:0000256" key="7">
    <source>
        <dbReference type="ARBA" id="ARBA00031466"/>
    </source>
</evidence>
<dbReference type="FunFam" id="3.30.30.170:FF:000001">
    <property type="entry name" value="Eukaryotic translation initiation factor 2 subunit"/>
    <property type="match status" value="1"/>
</dbReference>
<gene>
    <name evidence="9" type="primary">eif2b</name>
    <name evidence="11" type="ORF">AC478_01305</name>
</gene>
<feature type="domain" description="Translation initiation factor IF2/IF5" evidence="10">
    <location>
        <begin position="25"/>
        <end position="132"/>
    </location>
</feature>
<dbReference type="PANTHER" id="PTHR23001:SF3">
    <property type="entry name" value="EUKARYOTIC TRANSLATION INITIATION FACTOR 2 SUBUNIT 2"/>
    <property type="match status" value="1"/>
</dbReference>
<proteinExistence type="inferred from homology"/>
<dbReference type="PANTHER" id="PTHR23001">
    <property type="entry name" value="EUKARYOTIC TRANSLATION INITIATION FACTOR"/>
    <property type="match status" value="1"/>
</dbReference>
<name>A0A0M0BV80_9ARCH</name>
<dbReference type="NCBIfam" id="TIGR00311">
    <property type="entry name" value="aIF-2beta"/>
    <property type="match status" value="1"/>
</dbReference>
<dbReference type="InterPro" id="IPR002735">
    <property type="entry name" value="Transl_init_fac_IF2/IF5_dom"/>
</dbReference>
<dbReference type="NCBIfam" id="NF003067">
    <property type="entry name" value="PRK03988.1"/>
    <property type="match status" value="1"/>
</dbReference>
<dbReference type="SUPFAM" id="SSF100966">
    <property type="entry name" value="Translation initiation factor 2 beta, aIF2beta, N-terminal domain"/>
    <property type="match status" value="1"/>
</dbReference>
<accession>A0A0M0BV80</accession>
<comment type="subunit">
    <text evidence="3 9">Heterotrimer composed of an alpha, a beta and a gamma chain.</text>
</comment>
<evidence type="ECO:0000256" key="1">
    <source>
        <dbReference type="ARBA" id="ARBA00003323"/>
    </source>
</evidence>
<dbReference type="InterPro" id="IPR004458">
    <property type="entry name" value="TIF2_bsu_arc"/>
</dbReference>
<keyword evidence="5 9" id="KW-0396">Initiation factor</keyword>
<dbReference type="Proteomes" id="UP000054016">
    <property type="component" value="Unassembled WGS sequence"/>
</dbReference>
<dbReference type="HAMAP" id="MF_00232">
    <property type="entry name" value="eIF_2_beta"/>
    <property type="match status" value="1"/>
</dbReference>
<evidence type="ECO:0000259" key="10">
    <source>
        <dbReference type="SMART" id="SM00653"/>
    </source>
</evidence>
<dbReference type="EMBL" id="LFWV01000012">
    <property type="protein sequence ID" value="KON32081.1"/>
    <property type="molecule type" value="Genomic_DNA"/>
</dbReference>
<dbReference type="Pfam" id="PF01873">
    <property type="entry name" value="eIF-5_eIF-2B"/>
    <property type="match status" value="1"/>
</dbReference>
<dbReference type="InterPro" id="IPR016190">
    <property type="entry name" value="Transl_init_fac_IF2/IF5_Zn-bd"/>
</dbReference>
<dbReference type="Gene3D" id="3.30.30.170">
    <property type="match status" value="1"/>
</dbReference>
<organism evidence="11 12">
    <name type="scientific">miscellaneous Crenarchaeota group-1 archaeon SG8-32-3</name>
    <dbReference type="NCBI Taxonomy" id="1685125"/>
    <lineage>
        <taxon>Archaea</taxon>
        <taxon>Candidatus Bathyarchaeota</taxon>
        <taxon>MCG-1</taxon>
    </lineage>
</organism>
<dbReference type="AlphaFoldDB" id="A0A0M0BV80"/>
<evidence type="ECO:0000313" key="11">
    <source>
        <dbReference type="EMBL" id="KON32081.1"/>
    </source>
</evidence>
<protein>
    <recommendedName>
        <fullName evidence="4 9">Translation initiation factor 2 subunit beta</fullName>
    </recommendedName>
    <alternativeName>
        <fullName evidence="7 9">aIF2-beta</fullName>
    </alternativeName>
    <alternativeName>
        <fullName evidence="8 9">eIF-2-beta</fullName>
    </alternativeName>
</protein>
<dbReference type="InterPro" id="IPR016189">
    <property type="entry name" value="Transl_init_fac_IF2/IF5_N"/>
</dbReference>
<keyword evidence="6 9" id="KW-0648">Protein biosynthesis</keyword>